<keyword evidence="4" id="KW-1185">Reference proteome</keyword>
<keyword evidence="1" id="KW-0175">Coiled coil</keyword>
<dbReference type="AlphaFoldDB" id="A0AAD8SDZ0"/>
<name>A0AAD8SDZ0_LOLMU</name>
<feature type="region of interest" description="Disordered" evidence="2">
    <location>
        <begin position="183"/>
        <end position="207"/>
    </location>
</feature>
<sequence>MSTSNRIIKPGYESYQPVVAARQFGLGQVSPHFFLHHLTESRADLPDILTGQRCYSFFDALAIPVPHNLSFTSSTDGFETWWSMWKSHAFRRALGSLLKQLDAEHDIPAEQQQDGPEPVHDDGSPFQFLPPAPVVLFCKNSPPLKKVVMQSQPISPKSASKAEYLLGHPSLSHARTVRKVAARKTLKRQNPTPAPENLHTDDTSSGEVEEVLMPSTTLDLATSKSVADKATTLTKPPAETQEPIISSSAAPMVLGEGYDLSSLLTFDPESIEPAASKASEESGPSATHGQLQHLKALLSSSIETLVEDTEEVKSILEDIQPHLPVTLQVKLWPVVTLSTYRSRVKSARQRIGLRHAQLPLKADIADKCQRLNEKKAALDAKTDTSVSTAELETLRKELEDLEERVRVTKQLIQDKEALIAHSHEEAEGLKAELKTDLAEIRALNKQLVTGQDEDDEAEIAKVDRVRVTALRALETFLQ</sequence>
<dbReference type="EMBL" id="JAUUTY010000004">
    <property type="protein sequence ID" value="KAK1650436.1"/>
    <property type="molecule type" value="Genomic_DNA"/>
</dbReference>
<accession>A0AAD8SDZ0</accession>
<organism evidence="3 4">
    <name type="scientific">Lolium multiflorum</name>
    <name type="common">Italian ryegrass</name>
    <name type="synonym">Lolium perenne subsp. multiflorum</name>
    <dbReference type="NCBI Taxonomy" id="4521"/>
    <lineage>
        <taxon>Eukaryota</taxon>
        <taxon>Viridiplantae</taxon>
        <taxon>Streptophyta</taxon>
        <taxon>Embryophyta</taxon>
        <taxon>Tracheophyta</taxon>
        <taxon>Spermatophyta</taxon>
        <taxon>Magnoliopsida</taxon>
        <taxon>Liliopsida</taxon>
        <taxon>Poales</taxon>
        <taxon>Poaceae</taxon>
        <taxon>BOP clade</taxon>
        <taxon>Pooideae</taxon>
        <taxon>Poodae</taxon>
        <taxon>Poeae</taxon>
        <taxon>Poeae Chloroplast Group 2 (Poeae type)</taxon>
        <taxon>Loliodinae</taxon>
        <taxon>Loliinae</taxon>
        <taxon>Lolium</taxon>
    </lineage>
</organism>
<feature type="coiled-coil region" evidence="1">
    <location>
        <begin position="361"/>
        <end position="446"/>
    </location>
</feature>
<proteinExistence type="predicted"/>
<evidence type="ECO:0000313" key="4">
    <source>
        <dbReference type="Proteomes" id="UP001231189"/>
    </source>
</evidence>
<protein>
    <submittedName>
        <fullName evidence="3">Uncharacterized protein</fullName>
    </submittedName>
</protein>
<reference evidence="3" key="1">
    <citation type="submission" date="2023-07" db="EMBL/GenBank/DDBJ databases">
        <title>A chromosome-level genome assembly of Lolium multiflorum.</title>
        <authorList>
            <person name="Chen Y."/>
            <person name="Copetti D."/>
            <person name="Kolliker R."/>
            <person name="Studer B."/>
        </authorList>
    </citation>
    <scope>NUCLEOTIDE SEQUENCE</scope>
    <source>
        <strain evidence="3">02402/16</strain>
        <tissue evidence="3">Leaf</tissue>
    </source>
</reference>
<gene>
    <name evidence="3" type="ORF">QYE76_068241</name>
</gene>
<evidence type="ECO:0000256" key="2">
    <source>
        <dbReference type="SAM" id="MobiDB-lite"/>
    </source>
</evidence>
<evidence type="ECO:0000313" key="3">
    <source>
        <dbReference type="EMBL" id="KAK1650436.1"/>
    </source>
</evidence>
<evidence type="ECO:0000256" key="1">
    <source>
        <dbReference type="SAM" id="Coils"/>
    </source>
</evidence>
<dbReference type="Proteomes" id="UP001231189">
    <property type="component" value="Unassembled WGS sequence"/>
</dbReference>
<comment type="caution">
    <text evidence="3">The sequence shown here is derived from an EMBL/GenBank/DDBJ whole genome shotgun (WGS) entry which is preliminary data.</text>
</comment>